<comment type="caution">
    <text evidence="2">The sequence shown here is derived from an EMBL/GenBank/DDBJ whole genome shotgun (WGS) entry which is preliminary data.</text>
</comment>
<accession>A0ABQ7GJX6</accession>
<sequence length="289" mass="31886">MLSHRQDYSPPMPGEDNSNEQELQMEIDRLCSGPNAQRVPRPPASSKEKLLRFRVCQRIKSVLERCDRYQASFTPLPGPSPQESSGNHSKEAAASEAERGKPCRAHTPPTPSDSPVTQPGGPGLTKASKEQHDFGMHAQGQSSISSNEQASGFRDHSPPLQPPKVEAQANKDTSSGLSLRLWQQQQLMKMRDMQRQEVMGLQESACSSGGQGQASEAQTPAHSFEPIRLAFQDTTNRFNGTEGLEATLRWHLHKREGLTNRERLQAGMRDLAGEFYGTTSSATYGCLHH</sequence>
<feature type="compositionally biased region" description="Polar residues" evidence="1">
    <location>
        <begin position="139"/>
        <end position="150"/>
    </location>
</feature>
<gene>
    <name evidence="2" type="ORF">DUNSADRAFT_8146</name>
</gene>
<feature type="region of interest" description="Disordered" evidence="1">
    <location>
        <begin position="1"/>
        <end position="52"/>
    </location>
</feature>
<name>A0ABQ7GJX6_DUNSA</name>
<proteinExistence type="predicted"/>
<evidence type="ECO:0000313" key="3">
    <source>
        <dbReference type="Proteomes" id="UP000815325"/>
    </source>
</evidence>
<organism evidence="2 3">
    <name type="scientific">Dunaliella salina</name>
    <name type="common">Green alga</name>
    <name type="synonym">Protococcus salinus</name>
    <dbReference type="NCBI Taxonomy" id="3046"/>
    <lineage>
        <taxon>Eukaryota</taxon>
        <taxon>Viridiplantae</taxon>
        <taxon>Chlorophyta</taxon>
        <taxon>core chlorophytes</taxon>
        <taxon>Chlorophyceae</taxon>
        <taxon>CS clade</taxon>
        <taxon>Chlamydomonadales</taxon>
        <taxon>Dunaliellaceae</taxon>
        <taxon>Dunaliella</taxon>
    </lineage>
</organism>
<feature type="compositionally biased region" description="Basic and acidic residues" evidence="1">
    <location>
        <begin position="88"/>
        <end position="101"/>
    </location>
</feature>
<keyword evidence="3" id="KW-1185">Reference proteome</keyword>
<protein>
    <recommendedName>
        <fullName evidence="4">Encoded protein</fullName>
    </recommendedName>
</protein>
<dbReference type="Proteomes" id="UP000815325">
    <property type="component" value="Unassembled WGS sequence"/>
</dbReference>
<evidence type="ECO:0008006" key="4">
    <source>
        <dbReference type="Google" id="ProtNLM"/>
    </source>
</evidence>
<feature type="region of interest" description="Disordered" evidence="1">
    <location>
        <begin position="71"/>
        <end position="176"/>
    </location>
</feature>
<evidence type="ECO:0000313" key="2">
    <source>
        <dbReference type="EMBL" id="KAF5834920.1"/>
    </source>
</evidence>
<evidence type="ECO:0000256" key="1">
    <source>
        <dbReference type="SAM" id="MobiDB-lite"/>
    </source>
</evidence>
<dbReference type="EMBL" id="MU069731">
    <property type="protein sequence ID" value="KAF5834920.1"/>
    <property type="molecule type" value="Genomic_DNA"/>
</dbReference>
<reference evidence="2" key="1">
    <citation type="submission" date="2017-08" db="EMBL/GenBank/DDBJ databases">
        <authorList>
            <person name="Polle J.E."/>
            <person name="Barry K."/>
            <person name="Cushman J."/>
            <person name="Schmutz J."/>
            <person name="Tran D."/>
            <person name="Hathwaick L.T."/>
            <person name="Yim W.C."/>
            <person name="Jenkins J."/>
            <person name="Mckie-Krisberg Z.M."/>
            <person name="Prochnik S."/>
            <person name="Lindquist E."/>
            <person name="Dockter R.B."/>
            <person name="Adam C."/>
            <person name="Molina H."/>
            <person name="Bunkerborg J."/>
            <person name="Jin E."/>
            <person name="Buchheim M."/>
            <person name="Magnuson J."/>
        </authorList>
    </citation>
    <scope>NUCLEOTIDE SEQUENCE</scope>
    <source>
        <strain evidence="2">CCAP 19/18</strain>
    </source>
</reference>